<feature type="compositionally biased region" description="Basic and acidic residues" evidence="1">
    <location>
        <begin position="233"/>
        <end position="243"/>
    </location>
</feature>
<name>W7XDU5_TETTS</name>
<gene>
    <name evidence="2" type="ORF">TTHERM_000919649</name>
</gene>
<proteinExistence type="predicted"/>
<reference evidence="3" key="1">
    <citation type="journal article" date="2006" name="PLoS Biol.">
        <title>Macronuclear genome sequence of the ciliate Tetrahymena thermophila, a model eukaryote.</title>
        <authorList>
            <person name="Eisen J.A."/>
            <person name="Coyne R.S."/>
            <person name="Wu M."/>
            <person name="Wu D."/>
            <person name="Thiagarajan M."/>
            <person name="Wortman J.R."/>
            <person name="Badger J.H."/>
            <person name="Ren Q."/>
            <person name="Amedeo P."/>
            <person name="Jones K.M."/>
            <person name="Tallon L.J."/>
            <person name="Delcher A.L."/>
            <person name="Salzberg S.L."/>
            <person name="Silva J.C."/>
            <person name="Haas B.J."/>
            <person name="Majoros W.H."/>
            <person name="Farzad M."/>
            <person name="Carlton J.M."/>
            <person name="Smith R.K. Jr."/>
            <person name="Garg J."/>
            <person name="Pearlman R.E."/>
            <person name="Karrer K.M."/>
            <person name="Sun L."/>
            <person name="Manning G."/>
            <person name="Elde N.C."/>
            <person name="Turkewitz A.P."/>
            <person name="Asai D.J."/>
            <person name="Wilkes D.E."/>
            <person name="Wang Y."/>
            <person name="Cai H."/>
            <person name="Collins K."/>
            <person name="Stewart B.A."/>
            <person name="Lee S.R."/>
            <person name="Wilamowska K."/>
            <person name="Weinberg Z."/>
            <person name="Ruzzo W.L."/>
            <person name="Wloga D."/>
            <person name="Gaertig J."/>
            <person name="Frankel J."/>
            <person name="Tsao C.-C."/>
            <person name="Gorovsky M.A."/>
            <person name="Keeling P.J."/>
            <person name="Waller R.F."/>
            <person name="Patron N.J."/>
            <person name="Cherry J.M."/>
            <person name="Stover N.A."/>
            <person name="Krieger C.J."/>
            <person name="del Toro C."/>
            <person name="Ryder H.F."/>
            <person name="Williamson S.C."/>
            <person name="Barbeau R.A."/>
            <person name="Hamilton E.P."/>
            <person name="Orias E."/>
        </authorList>
    </citation>
    <scope>NUCLEOTIDE SEQUENCE [LARGE SCALE GENOMIC DNA]</scope>
    <source>
        <strain evidence="3">SB210</strain>
    </source>
</reference>
<feature type="compositionally biased region" description="Low complexity" evidence="1">
    <location>
        <begin position="1210"/>
        <end position="1221"/>
    </location>
</feature>
<organism evidence="2 3">
    <name type="scientific">Tetrahymena thermophila (strain SB210)</name>
    <dbReference type="NCBI Taxonomy" id="312017"/>
    <lineage>
        <taxon>Eukaryota</taxon>
        <taxon>Sar</taxon>
        <taxon>Alveolata</taxon>
        <taxon>Ciliophora</taxon>
        <taxon>Intramacronucleata</taxon>
        <taxon>Oligohymenophorea</taxon>
        <taxon>Hymenostomatida</taxon>
        <taxon>Tetrahymenina</taxon>
        <taxon>Tetrahymenidae</taxon>
        <taxon>Tetrahymena</taxon>
    </lineage>
</organism>
<dbReference type="KEGG" id="tet:TTHERM_000919649"/>
<feature type="compositionally biased region" description="Polar residues" evidence="1">
    <location>
        <begin position="939"/>
        <end position="950"/>
    </location>
</feature>
<dbReference type="Proteomes" id="UP000009168">
    <property type="component" value="Unassembled WGS sequence"/>
</dbReference>
<feature type="region of interest" description="Disordered" evidence="1">
    <location>
        <begin position="1"/>
        <end position="22"/>
    </location>
</feature>
<evidence type="ECO:0000313" key="3">
    <source>
        <dbReference type="Proteomes" id="UP000009168"/>
    </source>
</evidence>
<feature type="region of interest" description="Disordered" evidence="1">
    <location>
        <begin position="910"/>
        <end position="960"/>
    </location>
</feature>
<evidence type="ECO:0000256" key="1">
    <source>
        <dbReference type="SAM" id="MobiDB-lite"/>
    </source>
</evidence>
<feature type="compositionally biased region" description="Polar residues" evidence="1">
    <location>
        <begin position="910"/>
        <end position="924"/>
    </location>
</feature>
<feature type="region of interest" description="Disordered" evidence="1">
    <location>
        <begin position="1441"/>
        <end position="1475"/>
    </location>
</feature>
<dbReference type="InParanoid" id="W7XDU5"/>
<dbReference type="RefSeq" id="XP_012656489.1">
    <property type="nucleotide sequence ID" value="XM_012801035.1"/>
</dbReference>
<feature type="region of interest" description="Disordered" evidence="1">
    <location>
        <begin position="1210"/>
        <end position="1233"/>
    </location>
</feature>
<dbReference type="EMBL" id="GG662213">
    <property type="protein sequence ID" value="EWS70974.1"/>
    <property type="molecule type" value="Genomic_DNA"/>
</dbReference>
<feature type="compositionally biased region" description="Low complexity" evidence="1">
    <location>
        <begin position="1"/>
        <end position="18"/>
    </location>
</feature>
<feature type="compositionally biased region" description="Polar residues" evidence="1">
    <location>
        <begin position="1441"/>
        <end position="1450"/>
    </location>
</feature>
<keyword evidence="3" id="KW-1185">Reference proteome</keyword>
<feature type="region of interest" description="Disordered" evidence="1">
    <location>
        <begin position="233"/>
        <end position="256"/>
    </location>
</feature>
<evidence type="ECO:0000313" key="2">
    <source>
        <dbReference type="EMBL" id="EWS70974.1"/>
    </source>
</evidence>
<accession>W7XDU5</accession>
<feature type="compositionally biased region" description="Acidic residues" evidence="1">
    <location>
        <begin position="244"/>
        <end position="256"/>
    </location>
</feature>
<sequence>MEFDRSSISPFSQRSSDSPAHINIPQLNIRNRSFSSLKSINLGKNSSPKSMEQENQYVLSETKKLLQRGKYKKAFINLRRYLMDQEISKSIQIDFYQQIIHICHKIIKKYFKKTTPKILSKVPPLMSIIYQYLNQWESFLVSLQSEEDCKDLIFTKQASVQEQVLIKKQSLMQKDLQEAKTTAYKQSQFQANHARNKQQVTQNNFSESYEQVKLGEDKQNKISQKNLIEFDEPLQKISDHQEQDQEEDEEEEEEDKYDPLIFIKDKFHLHREQMLNHYLKTLYLSYQFHKQVNQPMRSLKFLMKGSSIVRDFLSNLLFISSADLSYIAATIELTRGNIHLEQNQIEEANIAYEYAFQMQRNAIEIWFKKLGSFSKQDIPIKFEIKCEKCITQIVLILLVKSSCFEMQNQFSKALETIQLANWFSNKLLLYESSSQLKQKINNHYNFLKDKYGDLLQEEAEIQKILRQFDESKKNFIEQKQKEDSSRKQKLIDDLNSYLYKKAECEQLNKNLKILVKKQNPLTQKDEYNISLQLISSQDNIHQADTQAVKNGFESQKPKSLSQIFNSNNNSNHALQYQNQRKEPSKNYLQIFNSKAQNNKSLSEIPSFQDQTTQITTGLATSKLYGIQNNLMNGQHQNKNKSFREGFNINNIMDYTDLEYAQNSQIHSKRQSFSTHGIDLNSIINFDQNINNQNLSNNTQLQQKNSAEDQKLNSSFNNQGNFISPIAFNQHKYLNSNNQLNPSSKNFNSGNNSNNSSFIGLHNQFNANVGPNLYLTDAFQNNYANGSQATSPRIQDLSQLTSDQQSLLNNLNFQNKIQLQRNSFSQDLLKTNNDTHFEQRIRPFSGVSKIEDSQIRKTSLQLKQQNYAKKQNLSLNQYDLDKIQQNDNHQLIQKLGNKNYLNVNLNQIQNASPSQNNFSKSNTKLDSQRRQTRMTQSQSKIASFNNLNHQQKPNHHKQKEEIKKHKVITNDLYFNKDPPKFNEEPEKIEQLKQKYKFMRDDEDDVKELQQKQEVKYKFMKIPLDQRRDLIDLDICMKKVIQEQLVSQTDHAKYPYMHWLCGKTLQQVNMDKKELQFSNLMVQFKQKNGNGKSIPQIQQKEDTMVAIQREIKQFNEQATISRIKEKVKFNQSGNKIHDSKAFEKIFNSKPESQQPTKPEQHLDVEAKQNINLRSKLMQAAQNQKQIDEGLAQSSLDGKNSDKKRAVSLLSSIQEQKQNQQIKNRSNNSDHKKIKQNQNINMQLVENSEQQKLFDYQQQIEKADYALKQIVLSNEQERENINKQIENLQSKHTKIGVKELVQTLTKKEEEAYISHKSILNENDETDITHSYDDLDVKQISNNNRHQKMKYQLNAQKQNSQKDKILASSKTFSHVNPNYFNLSYLKKEFGDQLYSSDHKQSNIAFEVDKFLNLACSTKNLSQQRMLKQNQFSFAEAALLAKLKNMDNSGGSSTKHGNKNGKATGSMPRRYTLLSQQKNV</sequence>
<dbReference type="GeneID" id="24441083"/>
<protein>
    <submittedName>
        <fullName evidence="2">Uncharacterized protein</fullName>
    </submittedName>
</protein>